<dbReference type="GO" id="GO:0016491">
    <property type="term" value="F:oxidoreductase activity"/>
    <property type="evidence" value="ECO:0007669"/>
    <property type="project" value="UniProtKB-KW"/>
</dbReference>
<evidence type="ECO:0000256" key="1">
    <source>
        <dbReference type="ARBA" id="ARBA00001974"/>
    </source>
</evidence>
<sequence length="394" mass="41765">MGGMVIVGAGECGVRAAFTLREEGYEGTVTLVGEEPHLPYERPPLSKNAPPAVKLIAEETRYRDLSIDLLRGTRGQRIDRENRRLVLADGRTLDYDRLLIATGARARRFAGMEKARTLRSVGDADAILSAIGAGTKLVIIGGGFIGLELAATARGLGAEVTVLEAADRLMARAVPAEIAAMFEDRHRQEGVRLRLGAKVEALEEHAVVLADGSRIEADIVVAGIGAEPITGLAADAGLAVDNGIVVDGCLRTADSSIFAAGDCCSFPYRGAPVRLESWRCAQDQGAHAARAMLGCGDSFVRVPWFWSDQYDLGLQVAGLALADRPFLRREVGDGAFVLFQLDGQGRVLSASGVGTGNAVARDISIAEKLIERGIVVAPEVLCDPGTRLKQLLKG</sequence>
<dbReference type="PRINTS" id="PR00469">
    <property type="entry name" value="PNDRDTASEII"/>
</dbReference>
<gene>
    <name evidence="7" type="primary">thcD</name>
    <name evidence="7" type="ORF">NTH_03075</name>
</gene>
<dbReference type="InterPro" id="IPR050446">
    <property type="entry name" value="FAD-oxidoreductase/Apoptosis"/>
</dbReference>
<evidence type="ECO:0000259" key="6">
    <source>
        <dbReference type="Pfam" id="PF14759"/>
    </source>
</evidence>
<proteinExistence type="predicted"/>
<protein>
    <submittedName>
        <fullName evidence="7">Rhodocoxin reductase</fullName>
        <ecNumber evidence="7">1.18.1.-</ecNumber>
    </submittedName>
</protein>
<dbReference type="InterPro" id="IPR036188">
    <property type="entry name" value="FAD/NAD-bd_sf"/>
</dbReference>
<evidence type="ECO:0000256" key="3">
    <source>
        <dbReference type="ARBA" id="ARBA00022827"/>
    </source>
</evidence>
<keyword evidence="8" id="KW-1185">Reference proteome</keyword>
<reference evidence="7 8" key="1">
    <citation type="submission" date="2018-07" db="EMBL/GenBank/DDBJ databases">
        <title>Genome sequence of Nitratireductor thuwali#1536.</title>
        <authorList>
            <person name="Michoud G."/>
            <person name="Merlino G."/>
            <person name="Sefrji F.O."/>
            <person name="Daffonchio D."/>
        </authorList>
    </citation>
    <scope>NUCLEOTIDE SEQUENCE [LARGE SCALE GENOMIC DNA]</scope>
    <source>
        <strain evidence="8">Nit1536</strain>
    </source>
</reference>
<evidence type="ECO:0000313" key="7">
    <source>
        <dbReference type="EMBL" id="UUP18592.1"/>
    </source>
</evidence>
<organism evidence="7 8">
    <name type="scientific">Nitratireductor thuwali</name>
    <dbReference type="NCBI Taxonomy" id="2267699"/>
    <lineage>
        <taxon>Bacteria</taxon>
        <taxon>Pseudomonadati</taxon>
        <taxon>Pseudomonadota</taxon>
        <taxon>Alphaproteobacteria</taxon>
        <taxon>Hyphomicrobiales</taxon>
        <taxon>Phyllobacteriaceae</taxon>
        <taxon>Nitratireductor</taxon>
    </lineage>
</organism>
<keyword evidence="3" id="KW-0274">FAD</keyword>
<dbReference type="InterPro" id="IPR016156">
    <property type="entry name" value="FAD/NAD-linked_Rdtase_dimer_sf"/>
</dbReference>
<name>A0ABY5ML96_9HYPH</name>
<evidence type="ECO:0000256" key="2">
    <source>
        <dbReference type="ARBA" id="ARBA00022630"/>
    </source>
</evidence>
<dbReference type="InterPro" id="IPR028202">
    <property type="entry name" value="Reductase_C"/>
</dbReference>
<dbReference type="EMBL" id="CP030941">
    <property type="protein sequence ID" value="UUP18592.1"/>
    <property type="molecule type" value="Genomic_DNA"/>
</dbReference>
<dbReference type="Pfam" id="PF07992">
    <property type="entry name" value="Pyr_redox_2"/>
    <property type="match status" value="1"/>
</dbReference>
<keyword evidence="2" id="KW-0285">Flavoprotein</keyword>
<dbReference type="Proteomes" id="UP001342418">
    <property type="component" value="Chromosome"/>
</dbReference>
<dbReference type="InterPro" id="IPR023753">
    <property type="entry name" value="FAD/NAD-binding_dom"/>
</dbReference>
<feature type="domain" description="Reductase C-terminal" evidence="6">
    <location>
        <begin position="304"/>
        <end position="392"/>
    </location>
</feature>
<dbReference type="RefSeq" id="WP_338530813.1">
    <property type="nucleotide sequence ID" value="NZ_CP030941.1"/>
</dbReference>
<dbReference type="SUPFAM" id="SSF51905">
    <property type="entry name" value="FAD/NAD(P)-binding domain"/>
    <property type="match status" value="1"/>
</dbReference>
<keyword evidence="4 7" id="KW-0560">Oxidoreductase</keyword>
<dbReference type="PANTHER" id="PTHR43557:SF2">
    <property type="entry name" value="RIESKE DOMAIN-CONTAINING PROTEIN-RELATED"/>
    <property type="match status" value="1"/>
</dbReference>
<dbReference type="Gene3D" id="3.30.390.30">
    <property type="match status" value="1"/>
</dbReference>
<evidence type="ECO:0000259" key="5">
    <source>
        <dbReference type="Pfam" id="PF07992"/>
    </source>
</evidence>
<comment type="cofactor">
    <cofactor evidence="1">
        <name>FAD</name>
        <dbReference type="ChEBI" id="CHEBI:57692"/>
    </cofactor>
</comment>
<dbReference type="PRINTS" id="PR00368">
    <property type="entry name" value="FADPNR"/>
</dbReference>
<dbReference type="PANTHER" id="PTHR43557">
    <property type="entry name" value="APOPTOSIS-INDUCING FACTOR 1"/>
    <property type="match status" value="1"/>
</dbReference>
<evidence type="ECO:0000256" key="4">
    <source>
        <dbReference type="ARBA" id="ARBA00023002"/>
    </source>
</evidence>
<dbReference type="Gene3D" id="3.50.50.60">
    <property type="entry name" value="FAD/NAD(P)-binding domain"/>
    <property type="match status" value="2"/>
</dbReference>
<feature type="domain" description="FAD/NAD(P)-binding" evidence="5">
    <location>
        <begin position="4"/>
        <end position="285"/>
    </location>
</feature>
<dbReference type="EC" id="1.18.1.-" evidence="7"/>
<evidence type="ECO:0000313" key="8">
    <source>
        <dbReference type="Proteomes" id="UP001342418"/>
    </source>
</evidence>
<accession>A0ABY5ML96</accession>
<dbReference type="SUPFAM" id="SSF55424">
    <property type="entry name" value="FAD/NAD-linked reductases, dimerisation (C-terminal) domain"/>
    <property type="match status" value="1"/>
</dbReference>
<dbReference type="Pfam" id="PF14759">
    <property type="entry name" value="Reductase_C"/>
    <property type="match status" value="1"/>
</dbReference>